<dbReference type="EMBL" id="JBFBMH010000038">
    <property type="protein sequence ID" value="MEW1976615.1"/>
    <property type="molecule type" value="Genomic_DNA"/>
</dbReference>
<dbReference type="InterPro" id="IPR037171">
    <property type="entry name" value="NagB/RpiA_transferase-like"/>
</dbReference>
<dbReference type="InterPro" id="IPR014036">
    <property type="entry name" value="DeoR-like_C"/>
</dbReference>
<evidence type="ECO:0000313" key="6">
    <source>
        <dbReference type="Proteomes" id="UP001553715"/>
    </source>
</evidence>
<keyword evidence="2 5" id="KW-0238">DNA-binding</keyword>
<evidence type="ECO:0000259" key="4">
    <source>
        <dbReference type="PROSITE" id="PS51000"/>
    </source>
</evidence>
<comment type="caution">
    <text evidence="5">The sequence shown here is derived from an EMBL/GenBank/DDBJ whole genome shotgun (WGS) entry which is preliminary data.</text>
</comment>
<feature type="domain" description="HTH deoR-type" evidence="4">
    <location>
        <begin position="5"/>
        <end position="60"/>
    </location>
</feature>
<keyword evidence="6" id="KW-1185">Reference proteome</keyword>
<dbReference type="SMART" id="SM01134">
    <property type="entry name" value="DeoRC"/>
    <property type="match status" value="1"/>
</dbReference>
<dbReference type="GO" id="GO:0003677">
    <property type="term" value="F:DNA binding"/>
    <property type="evidence" value="ECO:0007669"/>
    <property type="project" value="UniProtKB-KW"/>
</dbReference>
<accession>A0ABV3LL31</accession>
<dbReference type="Gene3D" id="3.40.50.1360">
    <property type="match status" value="1"/>
</dbReference>
<evidence type="ECO:0000256" key="2">
    <source>
        <dbReference type="ARBA" id="ARBA00023125"/>
    </source>
</evidence>
<keyword evidence="3" id="KW-0804">Transcription</keyword>
<dbReference type="Gene3D" id="1.10.10.10">
    <property type="entry name" value="Winged helix-like DNA-binding domain superfamily/Winged helix DNA-binding domain"/>
    <property type="match status" value="1"/>
</dbReference>
<dbReference type="InterPro" id="IPR018356">
    <property type="entry name" value="Tscrpt_reg_HTH_DeoR_CS"/>
</dbReference>
<organism evidence="5 6">
    <name type="scientific">Microbacterium profundi</name>
    <dbReference type="NCBI Taxonomy" id="450380"/>
    <lineage>
        <taxon>Bacteria</taxon>
        <taxon>Bacillati</taxon>
        <taxon>Actinomycetota</taxon>
        <taxon>Actinomycetes</taxon>
        <taxon>Micrococcales</taxon>
        <taxon>Microbacteriaceae</taxon>
        <taxon>Microbacterium</taxon>
    </lineage>
</organism>
<dbReference type="RefSeq" id="WP_366233467.1">
    <property type="nucleotide sequence ID" value="NZ_JBFBMH010000038.1"/>
</dbReference>
<dbReference type="Pfam" id="PF00455">
    <property type="entry name" value="DeoRC"/>
    <property type="match status" value="1"/>
</dbReference>
<dbReference type="PRINTS" id="PR00037">
    <property type="entry name" value="HTHLACR"/>
</dbReference>
<keyword evidence="1" id="KW-0805">Transcription regulation</keyword>
<sequence length="267" mass="28050">MVKAGNSRTQRIRERLLADGEIEFARLATEFGVSEMTVRRDIDVLESEGLVRKVIGGAIAVNKISEPTFEARAGLDVASKKHVAEYAVSQLSPHETLVLDSGSTALAVAQAIRGRGLGLTIVTPSLLVATELRSEPDTTLLLTGGLLRPGELSLIGIEAIESFRRYNCDTFIMGVAGVHPHRGFTDYHRDESAVKRAAIEASDRLIVLADRSKVGRAQLSSIAPLASADMIVTDAAPDALALTTATAAGVSVVTIPGPPDGSDGAAS</sequence>
<dbReference type="InterPro" id="IPR050313">
    <property type="entry name" value="Carb_Metab_HTH_regulators"/>
</dbReference>
<dbReference type="PANTHER" id="PTHR30363">
    <property type="entry name" value="HTH-TYPE TRANSCRIPTIONAL REGULATOR SRLR-RELATED"/>
    <property type="match status" value="1"/>
</dbReference>
<dbReference type="SUPFAM" id="SSF46785">
    <property type="entry name" value="Winged helix' DNA-binding domain"/>
    <property type="match status" value="1"/>
</dbReference>
<dbReference type="InterPro" id="IPR036390">
    <property type="entry name" value="WH_DNA-bd_sf"/>
</dbReference>
<dbReference type="PROSITE" id="PS00894">
    <property type="entry name" value="HTH_DEOR_1"/>
    <property type="match status" value="1"/>
</dbReference>
<proteinExistence type="predicted"/>
<evidence type="ECO:0000256" key="1">
    <source>
        <dbReference type="ARBA" id="ARBA00023015"/>
    </source>
</evidence>
<dbReference type="SMART" id="SM00420">
    <property type="entry name" value="HTH_DEOR"/>
    <property type="match status" value="1"/>
</dbReference>
<name>A0ABV3LL31_9MICO</name>
<evidence type="ECO:0000313" key="5">
    <source>
        <dbReference type="EMBL" id="MEW1976615.1"/>
    </source>
</evidence>
<dbReference type="PANTHER" id="PTHR30363:SF44">
    <property type="entry name" value="AGA OPERON TRANSCRIPTIONAL REPRESSOR-RELATED"/>
    <property type="match status" value="1"/>
</dbReference>
<dbReference type="Proteomes" id="UP001553715">
    <property type="component" value="Unassembled WGS sequence"/>
</dbReference>
<evidence type="ECO:0000256" key="3">
    <source>
        <dbReference type="ARBA" id="ARBA00023163"/>
    </source>
</evidence>
<dbReference type="InterPro" id="IPR036388">
    <property type="entry name" value="WH-like_DNA-bd_sf"/>
</dbReference>
<dbReference type="InterPro" id="IPR001034">
    <property type="entry name" value="DeoR_HTH"/>
</dbReference>
<reference evidence="5 6" key="1">
    <citation type="submission" date="2024-06" db="EMBL/GenBank/DDBJ databases">
        <title>The Natural Products Discovery Center: Release of the First 8490 Sequenced Strains for Exploring Actinobacteria Biosynthetic Diversity.</title>
        <authorList>
            <person name="Kalkreuter E."/>
            <person name="Kautsar S.A."/>
            <person name="Yang D."/>
            <person name="Bader C.D."/>
            <person name="Teijaro C.N."/>
            <person name="Fluegel L."/>
            <person name="Davis C.M."/>
            <person name="Simpson J.R."/>
            <person name="Lauterbach L."/>
            <person name="Steele A.D."/>
            <person name="Gui C."/>
            <person name="Meng S."/>
            <person name="Li G."/>
            <person name="Viehrig K."/>
            <person name="Ye F."/>
            <person name="Su P."/>
            <person name="Kiefer A.F."/>
            <person name="Nichols A."/>
            <person name="Cepeda A.J."/>
            <person name="Yan W."/>
            <person name="Fan B."/>
            <person name="Jiang Y."/>
            <person name="Adhikari A."/>
            <person name="Zheng C.-J."/>
            <person name="Schuster L."/>
            <person name="Cowan T.M."/>
            <person name="Smanski M.J."/>
            <person name="Chevrette M.G."/>
            <person name="De Carvalho L.P.S."/>
            <person name="Shen B."/>
        </authorList>
    </citation>
    <scope>NUCLEOTIDE SEQUENCE [LARGE SCALE GENOMIC DNA]</scope>
    <source>
        <strain evidence="5 6">NPDC077434</strain>
    </source>
</reference>
<dbReference type="SUPFAM" id="SSF100950">
    <property type="entry name" value="NagB/RpiA/CoA transferase-like"/>
    <property type="match status" value="1"/>
</dbReference>
<dbReference type="Pfam" id="PF08220">
    <property type="entry name" value="HTH_DeoR"/>
    <property type="match status" value="1"/>
</dbReference>
<gene>
    <name evidence="5" type="ORF">AB0301_16295</name>
</gene>
<protein>
    <submittedName>
        <fullName evidence="5">DeoR/GlpR family DNA-binding transcription regulator</fullName>
    </submittedName>
</protein>
<dbReference type="PROSITE" id="PS51000">
    <property type="entry name" value="HTH_DEOR_2"/>
    <property type="match status" value="1"/>
</dbReference>